<keyword evidence="4" id="KW-1185">Reference proteome</keyword>
<dbReference type="Proteomes" id="UP001220658">
    <property type="component" value="Unassembled WGS sequence"/>
</dbReference>
<keyword evidence="1" id="KW-0812">Transmembrane</keyword>
<dbReference type="EMBL" id="JAQNCK010000001">
    <property type="protein sequence ID" value="MDC0827131.1"/>
    <property type="molecule type" value="Genomic_DNA"/>
</dbReference>
<reference evidence="3" key="2">
    <citation type="journal article" date="2018" name="BMC Genomics">
        <title>Whole genome sequencing and function prediction of 133 gut anaerobes isolated from chicken caecum in pure cultures.</title>
        <authorList>
            <person name="Medvecky M."/>
            <person name="Cejkova D."/>
            <person name="Polansky O."/>
            <person name="Karasova D."/>
            <person name="Kubasova T."/>
            <person name="Cizek A."/>
            <person name="Rychlik I."/>
        </authorList>
    </citation>
    <scope>NUCLEOTIDE SEQUENCE</scope>
    <source>
        <strain evidence="3">An178</strain>
    </source>
</reference>
<evidence type="ECO:0000313" key="4">
    <source>
        <dbReference type="Proteomes" id="UP000195447"/>
    </source>
</evidence>
<reference evidence="4" key="1">
    <citation type="submission" date="2017-04" db="EMBL/GenBank/DDBJ databases">
        <title>Function of individual gut microbiota members based on whole genome sequencing of pure cultures obtained from chicken caecum.</title>
        <authorList>
            <person name="Medvecky M."/>
            <person name="Cejkova D."/>
            <person name="Polansky O."/>
            <person name="Karasova D."/>
            <person name="Kubasova T."/>
            <person name="Cizek A."/>
            <person name="Rychlik I."/>
        </authorList>
    </citation>
    <scope>NUCLEOTIDE SEQUENCE [LARGE SCALE GENOMIC DNA]</scope>
    <source>
        <strain evidence="4">An178</strain>
    </source>
</reference>
<evidence type="ECO:0000313" key="2">
    <source>
        <dbReference type="EMBL" id="MDC0827131.1"/>
    </source>
</evidence>
<evidence type="ECO:0000256" key="1">
    <source>
        <dbReference type="SAM" id="Phobius"/>
    </source>
</evidence>
<dbReference type="RefSeq" id="WP_035401310.1">
    <property type="nucleotide sequence ID" value="NZ_CABKSV010000043.1"/>
</dbReference>
<keyword evidence="1" id="KW-1133">Transmembrane helix</keyword>
<feature type="transmembrane region" description="Helical" evidence="1">
    <location>
        <begin position="44"/>
        <end position="64"/>
    </location>
</feature>
<feature type="transmembrane region" description="Helical" evidence="1">
    <location>
        <begin position="71"/>
        <end position="91"/>
    </location>
</feature>
<feature type="transmembrane region" description="Helical" evidence="1">
    <location>
        <begin position="12"/>
        <end position="32"/>
    </location>
</feature>
<keyword evidence="1" id="KW-0472">Membrane</keyword>
<gene>
    <name evidence="3" type="ORF">B5F14_06810</name>
    <name evidence="2" type="ORF">POG00_00235</name>
</gene>
<sequence>MFNIRKMVRVLPITFILMYALGVFGILSGVSLRNDALIQTSQLFCTYSIIPSFIVTLIFSFINIENKNTKLLIYSILFIILAVGLFIYIQNNNYESMEMMQNFILFPILFICVLLIVFYEIKFLKD</sequence>
<reference evidence="2" key="3">
    <citation type="submission" date="2023-01" db="EMBL/GenBank/DDBJ databases">
        <title>Human gut microbiome strain richness.</title>
        <authorList>
            <person name="Chen-Liaw A."/>
        </authorList>
    </citation>
    <scope>NUCLEOTIDE SEQUENCE</scope>
    <source>
        <strain evidence="2">D55st1_G4_D55t1_190419</strain>
    </source>
</reference>
<proteinExistence type="predicted"/>
<protein>
    <submittedName>
        <fullName evidence="3">Uncharacterized protein</fullName>
    </submittedName>
</protein>
<feature type="transmembrane region" description="Helical" evidence="1">
    <location>
        <begin position="103"/>
        <end position="121"/>
    </location>
</feature>
<dbReference type="EMBL" id="NFKM01000012">
    <property type="protein sequence ID" value="OUP59795.1"/>
    <property type="molecule type" value="Genomic_DNA"/>
</dbReference>
<dbReference type="AlphaFoldDB" id="A0A1Y4LT28"/>
<organism evidence="3 4">
    <name type="scientific">Faecalitalea cylindroides</name>
    <dbReference type="NCBI Taxonomy" id="39483"/>
    <lineage>
        <taxon>Bacteria</taxon>
        <taxon>Bacillati</taxon>
        <taxon>Bacillota</taxon>
        <taxon>Erysipelotrichia</taxon>
        <taxon>Erysipelotrichales</taxon>
        <taxon>Erysipelotrichaceae</taxon>
        <taxon>Faecalitalea</taxon>
    </lineage>
</organism>
<comment type="caution">
    <text evidence="3">The sequence shown here is derived from an EMBL/GenBank/DDBJ whole genome shotgun (WGS) entry which is preliminary data.</text>
</comment>
<accession>A0A1Y4LT28</accession>
<dbReference type="Proteomes" id="UP000195447">
    <property type="component" value="Unassembled WGS sequence"/>
</dbReference>
<name>A0A1Y4LT28_9FIRM</name>
<evidence type="ECO:0000313" key="3">
    <source>
        <dbReference type="EMBL" id="OUP59795.1"/>
    </source>
</evidence>